<accession>A0A1U7HLS8</accession>
<evidence type="ECO:0000313" key="1">
    <source>
        <dbReference type="EMBL" id="OKH24527.1"/>
    </source>
</evidence>
<protein>
    <recommendedName>
        <fullName evidence="3">DUF1822 domain-containing protein</fullName>
    </recommendedName>
</protein>
<dbReference type="Proteomes" id="UP000186868">
    <property type="component" value="Unassembled WGS sequence"/>
</dbReference>
<sequence length="393" mass="45020">MHPIESSPMIFPNPTQLCLEILPADRDRAKQQSQSFSTPASRWRAYLNQLCLSAVLPWLQQEYDPQAQVWLGMAALPSFWEVVNGVAIALDNMRFLLIPSEAIDLDEMRVQQEWIDLPSWAADYYLAVQIEPDEGWVRIWGYATHQQLKIRGNYDRSDRTYSLDEEDLIADFNVFWVARQLCPGEPTRAAIASLPSLSLDCAENLLARLSERAVIEPRLAVPFSLWGSLLEHGGWRQRLYEKRLGRQEQWSVLDWLRGGVSGLAKQMAWERFELQTASKEGSTEEKAPAISTVLSRQLIVNHQPYELRALPLSDPEARIWRFELRSTSLAGSIPRGFKLRLLTEDLQPFENNEDIATEAVDRLYVEVAISPGEGLVWEVEPSPENCDREILRF</sequence>
<dbReference type="EMBL" id="MRCB01000006">
    <property type="protein sequence ID" value="OKH24527.1"/>
    <property type="molecule type" value="Genomic_DNA"/>
</dbReference>
<keyword evidence="2" id="KW-1185">Reference proteome</keyword>
<evidence type="ECO:0008006" key="3">
    <source>
        <dbReference type="Google" id="ProtNLM"/>
    </source>
</evidence>
<gene>
    <name evidence="1" type="ORF">NIES593_07600</name>
</gene>
<organism evidence="1 2">
    <name type="scientific">Hydrococcus rivularis NIES-593</name>
    <dbReference type="NCBI Taxonomy" id="1921803"/>
    <lineage>
        <taxon>Bacteria</taxon>
        <taxon>Bacillati</taxon>
        <taxon>Cyanobacteriota</taxon>
        <taxon>Cyanophyceae</taxon>
        <taxon>Pleurocapsales</taxon>
        <taxon>Hydrococcaceae</taxon>
        <taxon>Hydrococcus</taxon>
    </lineage>
</organism>
<reference evidence="1 2" key="1">
    <citation type="submission" date="2016-11" db="EMBL/GenBank/DDBJ databases">
        <title>Draft Genome Sequences of Nine Cyanobacterial Strains from Diverse Habitats.</title>
        <authorList>
            <person name="Zhu T."/>
            <person name="Hou S."/>
            <person name="Lu X."/>
            <person name="Hess W.R."/>
        </authorList>
    </citation>
    <scope>NUCLEOTIDE SEQUENCE [LARGE SCALE GENOMIC DNA]</scope>
    <source>
        <strain evidence="1 2">NIES-593</strain>
    </source>
</reference>
<evidence type="ECO:0000313" key="2">
    <source>
        <dbReference type="Proteomes" id="UP000186868"/>
    </source>
</evidence>
<proteinExistence type="predicted"/>
<dbReference type="Pfam" id="PF08852">
    <property type="entry name" value="DUF1822"/>
    <property type="match status" value="1"/>
</dbReference>
<dbReference type="STRING" id="1921803.NIES593_07600"/>
<comment type="caution">
    <text evidence="1">The sequence shown here is derived from an EMBL/GenBank/DDBJ whole genome shotgun (WGS) entry which is preliminary data.</text>
</comment>
<name>A0A1U7HLS8_9CYAN</name>
<dbReference type="InterPro" id="IPR014951">
    <property type="entry name" value="DUF1822"/>
</dbReference>
<dbReference type="AlphaFoldDB" id="A0A1U7HLS8"/>